<dbReference type="AlphaFoldDB" id="A0A229RAU6"/>
<evidence type="ECO:0000256" key="1">
    <source>
        <dbReference type="SAM" id="Phobius"/>
    </source>
</evidence>
<feature type="transmembrane region" description="Helical" evidence="1">
    <location>
        <begin position="154"/>
        <end position="173"/>
    </location>
</feature>
<evidence type="ECO:0000313" key="3">
    <source>
        <dbReference type="Proteomes" id="UP000215563"/>
    </source>
</evidence>
<dbReference type="InterPro" id="IPR003744">
    <property type="entry name" value="YhhQ"/>
</dbReference>
<comment type="caution">
    <text evidence="2">The sequence shown here is derived from an EMBL/GenBank/DDBJ whole genome shotgun (WGS) entry which is preliminary data.</text>
</comment>
<keyword evidence="3" id="KW-1185">Reference proteome</keyword>
<feature type="transmembrane region" description="Helical" evidence="1">
    <location>
        <begin position="41"/>
        <end position="61"/>
    </location>
</feature>
<dbReference type="PANTHER" id="PTHR34300">
    <property type="entry name" value="QUEUOSINE PRECURSOR TRANSPORTER-RELATED"/>
    <property type="match status" value="1"/>
</dbReference>
<feature type="transmembrane region" description="Helical" evidence="1">
    <location>
        <begin position="124"/>
        <end position="148"/>
    </location>
</feature>
<dbReference type="OrthoDB" id="9155154at2"/>
<reference evidence="2 3" key="1">
    <citation type="submission" date="2017-07" db="EMBL/GenBank/DDBJ databases">
        <title>Amycolatopsis alba DSM 44262 Genome sequencing and assembly.</title>
        <authorList>
            <person name="Kaur N."/>
            <person name="Mayilraj S."/>
        </authorList>
    </citation>
    <scope>NUCLEOTIDE SEQUENCE [LARGE SCALE GENOMIC DNA]</scope>
    <source>
        <strain evidence="2 3">DSM 44262</strain>
    </source>
</reference>
<evidence type="ECO:0000313" key="2">
    <source>
        <dbReference type="EMBL" id="OXM43777.1"/>
    </source>
</evidence>
<keyword evidence="1" id="KW-0472">Membrane</keyword>
<feature type="transmembrane region" description="Helical" evidence="1">
    <location>
        <begin position="73"/>
        <end position="103"/>
    </location>
</feature>
<feature type="transmembrane region" description="Helical" evidence="1">
    <location>
        <begin position="12"/>
        <end position="34"/>
    </location>
</feature>
<dbReference type="Pfam" id="PF02592">
    <property type="entry name" value="Vut_1"/>
    <property type="match status" value="1"/>
</dbReference>
<sequence length="179" mass="18253">MSVLPAPGRWWPPLSVTGVLATGFYLTAVAGANWASAHHLITLDGLAVPAGACIAGMVFIARDALHETLGSRGVLAAIGGGTALSAIVASPWIAAASAAAFAVSELADSWLYRRWRSRGRAAAITGSNLAGLLVDSAVFVSFAFGSWALLPGQLAGKAAATAVACPVLALWSWRREVAS</sequence>
<dbReference type="PANTHER" id="PTHR34300:SF2">
    <property type="entry name" value="QUEUOSINE PRECURSOR TRANSPORTER-RELATED"/>
    <property type="match status" value="1"/>
</dbReference>
<organism evidence="2 3">
    <name type="scientific">Amycolatopsis alba DSM 44262</name>
    <dbReference type="NCBI Taxonomy" id="1125972"/>
    <lineage>
        <taxon>Bacteria</taxon>
        <taxon>Bacillati</taxon>
        <taxon>Actinomycetota</taxon>
        <taxon>Actinomycetes</taxon>
        <taxon>Pseudonocardiales</taxon>
        <taxon>Pseudonocardiaceae</taxon>
        <taxon>Amycolatopsis</taxon>
    </lineage>
</organism>
<accession>A0A229RAU6</accession>
<gene>
    <name evidence="2" type="ORF">CFP75_36990</name>
</gene>
<keyword evidence="1" id="KW-1133">Transmembrane helix</keyword>
<dbReference type="RefSeq" id="WP_051137620.1">
    <property type="nucleotide sequence ID" value="NZ_KB913032.1"/>
</dbReference>
<name>A0A229RAU6_AMYAL</name>
<protein>
    <recommendedName>
        <fullName evidence="4">VUT family protein</fullName>
    </recommendedName>
</protein>
<dbReference type="Proteomes" id="UP000215563">
    <property type="component" value="Unassembled WGS sequence"/>
</dbReference>
<dbReference type="EMBL" id="NMQU01000140">
    <property type="protein sequence ID" value="OXM43777.1"/>
    <property type="molecule type" value="Genomic_DNA"/>
</dbReference>
<keyword evidence="1" id="KW-0812">Transmembrane</keyword>
<proteinExistence type="predicted"/>
<evidence type="ECO:0008006" key="4">
    <source>
        <dbReference type="Google" id="ProtNLM"/>
    </source>
</evidence>